<dbReference type="Pfam" id="PF00381">
    <property type="entry name" value="PTS-HPr"/>
    <property type="match status" value="1"/>
</dbReference>
<dbReference type="InterPro" id="IPR035895">
    <property type="entry name" value="HPr-like_sf"/>
</dbReference>
<evidence type="ECO:0000256" key="2">
    <source>
        <dbReference type="ARBA" id="ARBA00020422"/>
    </source>
</evidence>
<keyword evidence="3" id="KW-0762">Sugar transport</keyword>
<reference evidence="5" key="2">
    <citation type="journal article" date="2021" name="PeerJ">
        <title>Extensive microbial diversity within the chicken gut microbiome revealed by metagenomics and culture.</title>
        <authorList>
            <person name="Gilroy R."/>
            <person name="Ravi A."/>
            <person name="Getino M."/>
            <person name="Pursley I."/>
            <person name="Horton D.L."/>
            <person name="Alikhan N.F."/>
            <person name="Baker D."/>
            <person name="Gharbi K."/>
            <person name="Hall N."/>
            <person name="Watson M."/>
            <person name="Adriaenssens E.M."/>
            <person name="Foster-Nyarko E."/>
            <person name="Jarju S."/>
            <person name="Secka A."/>
            <person name="Antonio M."/>
            <person name="Oren A."/>
            <person name="Chaudhuri R.R."/>
            <person name="La Ragione R."/>
            <person name="Hildebrand F."/>
            <person name="Pallen M.J."/>
        </authorList>
    </citation>
    <scope>NUCLEOTIDE SEQUENCE</scope>
    <source>
        <strain evidence="5">17213</strain>
    </source>
</reference>
<evidence type="ECO:0000256" key="3">
    <source>
        <dbReference type="ARBA" id="ARBA00022597"/>
    </source>
</evidence>
<dbReference type="PRINTS" id="PR00107">
    <property type="entry name" value="PHOSPHOCPHPR"/>
</dbReference>
<dbReference type="InterPro" id="IPR000032">
    <property type="entry name" value="HPr-like"/>
</dbReference>
<dbReference type="CDD" id="cd00367">
    <property type="entry name" value="PTS-HPr_like"/>
    <property type="match status" value="1"/>
</dbReference>
<name>A0A9D9DBB9_9GAMM</name>
<proteinExistence type="predicted"/>
<dbReference type="AlphaFoldDB" id="A0A9D9DBB9"/>
<dbReference type="SUPFAM" id="SSF55594">
    <property type="entry name" value="HPr-like"/>
    <property type="match status" value="1"/>
</dbReference>
<dbReference type="EMBL" id="JADINH010000166">
    <property type="protein sequence ID" value="MBO8416270.1"/>
    <property type="molecule type" value="Genomic_DNA"/>
</dbReference>
<sequence length="85" mass="9199">MQEIKYTITDPRGIHARPAGQLVKLLKTFGSSVQMGSADKLIDGKHLLSVMKLSLQQGDTLVLQFTGDDEAAAADAALKFLQENL</sequence>
<dbReference type="PROSITE" id="PS51350">
    <property type="entry name" value="PTS_HPR_DOM"/>
    <property type="match status" value="1"/>
</dbReference>
<comment type="caution">
    <text evidence="5">The sequence shown here is derived from an EMBL/GenBank/DDBJ whole genome shotgun (WGS) entry which is preliminary data.</text>
</comment>
<feature type="domain" description="HPr" evidence="4">
    <location>
        <begin position="1"/>
        <end position="85"/>
    </location>
</feature>
<keyword evidence="3" id="KW-0813">Transport</keyword>
<dbReference type="Gene3D" id="3.30.1340.10">
    <property type="entry name" value="HPr-like"/>
    <property type="match status" value="1"/>
</dbReference>
<organism evidence="5 6">
    <name type="scientific">Candidatus Avisuccinivibrio stercorigallinarum</name>
    <dbReference type="NCBI Taxonomy" id="2840704"/>
    <lineage>
        <taxon>Bacteria</taxon>
        <taxon>Pseudomonadati</taxon>
        <taxon>Pseudomonadota</taxon>
        <taxon>Gammaproteobacteria</taxon>
        <taxon>Aeromonadales</taxon>
        <taxon>Succinivibrionaceae</taxon>
        <taxon>Succinivibrionaceae incertae sedis</taxon>
        <taxon>Candidatus Avisuccinivibrio</taxon>
    </lineage>
</organism>
<dbReference type="NCBIfam" id="TIGR01003">
    <property type="entry name" value="PTS_HPr_family"/>
    <property type="match status" value="1"/>
</dbReference>
<evidence type="ECO:0000313" key="5">
    <source>
        <dbReference type="EMBL" id="MBO8416270.1"/>
    </source>
</evidence>
<evidence type="ECO:0000256" key="1">
    <source>
        <dbReference type="ARBA" id="ARBA00003681"/>
    </source>
</evidence>
<protein>
    <recommendedName>
        <fullName evidence="2">Phosphocarrier protein HPr</fullName>
    </recommendedName>
</protein>
<accession>A0A9D9DBB9</accession>
<dbReference type="Proteomes" id="UP000823631">
    <property type="component" value="Unassembled WGS sequence"/>
</dbReference>
<dbReference type="InterPro" id="IPR050399">
    <property type="entry name" value="HPr"/>
</dbReference>
<comment type="function">
    <text evidence="1">General (non sugar-specific) component of the phosphoenolpyruvate-dependent sugar phosphotransferase system (sugar PTS). This major carbohydrate active-transport system catalyzes the phosphorylation of incoming sugar substrates concomitantly with their translocation across the cell membrane. The phosphoryl group from phosphoenolpyruvate (PEP) is transferred to the phosphoryl carrier protein HPr by enzyme I. Phospho-HPr then transfers it to the PTS EIIA domain.</text>
</comment>
<dbReference type="PANTHER" id="PTHR33705:SF1">
    <property type="entry name" value="PHOSPHOCARRIER PROTEIN HPR"/>
    <property type="match status" value="1"/>
</dbReference>
<evidence type="ECO:0000313" key="6">
    <source>
        <dbReference type="Proteomes" id="UP000823631"/>
    </source>
</evidence>
<reference evidence="5" key="1">
    <citation type="submission" date="2020-10" db="EMBL/GenBank/DDBJ databases">
        <authorList>
            <person name="Gilroy R."/>
        </authorList>
    </citation>
    <scope>NUCLEOTIDE SEQUENCE</scope>
    <source>
        <strain evidence="5">17213</strain>
    </source>
</reference>
<evidence type="ECO:0000259" key="4">
    <source>
        <dbReference type="PROSITE" id="PS51350"/>
    </source>
</evidence>
<dbReference type="PANTHER" id="PTHR33705">
    <property type="entry name" value="PHOSPHOCARRIER PROTEIN HPR"/>
    <property type="match status" value="1"/>
</dbReference>
<gene>
    <name evidence="5" type="ORF">IAB19_07830</name>
</gene>